<accession>A0ABY6ZHX3</accession>
<dbReference type="EMBL" id="CP104067">
    <property type="protein sequence ID" value="WAH42518.1"/>
    <property type="molecule type" value="Genomic_DNA"/>
</dbReference>
<evidence type="ECO:0000313" key="1">
    <source>
        <dbReference type="EMBL" id="WAH42518.1"/>
    </source>
</evidence>
<gene>
    <name evidence="1" type="ORF">NZD89_03235</name>
</gene>
<name>A0ABY6ZHX3_9BACL</name>
<dbReference type="RefSeq" id="WP_268006390.1">
    <property type="nucleotide sequence ID" value="NZ_BSUT01000001.1"/>
</dbReference>
<dbReference type="Proteomes" id="UP001164761">
    <property type="component" value="Chromosome"/>
</dbReference>
<protein>
    <submittedName>
        <fullName evidence="1">Uncharacterized protein</fullName>
    </submittedName>
</protein>
<keyword evidence="2" id="KW-1185">Reference proteome</keyword>
<evidence type="ECO:0000313" key="2">
    <source>
        <dbReference type="Proteomes" id="UP001164761"/>
    </source>
</evidence>
<sequence length="75" mass="8331">MPRISVGELHVDHIDHTSGSFYGQNLSCNWRHSQSVNEGFGAVTGERNTVHCDLLVIGDQDILDTFMNDSGQENK</sequence>
<reference evidence="1" key="1">
    <citation type="submission" date="2022-08" db="EMBL/GenBank/DDBJ databases">
        <title>Alicyclobacillus fastidiosus DSM 17978, complete genome.</title>
        <authorList>
            <person name="Wang Q."/>
            <person name="Cai R."/>
            <person name="Wang Z."/>
        </authorList>
    </citation>
    <scope>NUCLEOTIDE SEQUENCE</scope>
    <source>
        <strain evidence="1">DSM 17978</strain>
    </source>
</reference>
<proteinExistence type="predicted"/>
<organism evidence="1 2">
    <name type="scientific">Alicyclobacillus fastidiosus</name>
    <dbReference type="NCBI Taxonomy" id="392011"/>
    <lineage>
        <taxon>Bacteria</taxon>
        <taxon>Bacillati</taxon>
        <taxon>Bacillota</taxon>
        <taxon>Bacilli</taxon>
        <taxon>Bacillales</taxon>
        <taxon>Alicyclobacillaceae</taxon>
        <taxon>Alicyclobacillus</taxon>
    </lineage>
</organism>